<protein>
    <recommendedName>
        <fullName evidence="5">Tetratricopeptide repeat-containing protein</fullName>
    </recommendedName>
</protein>
<feature type="compositionally biased region" description="Polar residues" evidence="1">
    <location>
        <begin position="107"/>
        <end position="118"/>
    </location>
</feature>
<dbReference type="EMBL" id="JBHSMQ010000014">
    <property type="protein sequence ID" value="MFC5457925.1"/>
    <property type="molecule type" value="Genomic_DNA"/>
</dbReference>
<evidence type="ECO:0000256" key="2">
    <source>
        <dbReference type="SAM" id="SignalP"/>
    </source>
</evidence>
<accession>A0ABW0KWK7</accession>
<reference evidence="4" key="1">
    <citation type="journal article" date="2019" name="Int. J. Syst. Evol. Microbiol.">
        <title>The Global Catalogue of Microorganisms (GCM) 10K type strain sequencing project: providing services to taxonomists for standard genome sequencing and annotation.</title>
        <authorList>
            <consortium name="The Broad Institute Genomics Platform"/>
            <consortium name="The Broad Institute Genome Sequencing Center for Infectious Disease"/>
            <person name="Wu L."/>
            <person name="Ma J."/>
        </authorList>
    </citation>
    <scope>NUCLEOTIDE SEQUENCE [LARGE SCALE GENOMIC DNA]</scope>
    <source>
        <strain evidence="4">CGMCC 4.1469</strain>
    </source>
</reference>
<name>A0ABW0KWK7_9BACT</name>
<evidence type="ECO:0000256" key="1">
    <source>
        <dbReference type="SAM" id="MobiDB-lite"/>
    </source>
</evidence>
<feature type="region of interest" description="Disordered" evidence="1">
    <location>
        <begin position="97"/>
        <end position="118"/>
    </location>
</feature>
<evidence type="ECO:0000313" key="3">
    <source>
        <dbReference type="EMBL" id="MFC5457925.1"/>
    </source>
</evidence>
<evidence type="ECO:0000313" key="4">
    <source>
        <dbReference type="Proteomes" id="UP001596052"/>
    </source>
</evidence>
<keyword evidence="4" id="KW-1185">Reference proteome</keyword>
<dbReference type="RefSeq" id="WP_377171752.1">
    <property type="nucleotide sequence ID" value="NZ_JBHSMQ010000014.1"/>
</dbReference>
<comment type="caution">
    <text evidence="3">The sequence shown here is derived from an EMBL/GenBank/DDBJ whole genome shotgun (WGS) entry which is preliminary data.</text>
</comment>
<evidence type="ECO:0008006" key="5">
    <source>
        <dbReference type="Google" id="ProtNLM"/>
    </source>
</evidence>
<gene>
    <name evidence="3" type="ORF">ACFQDI_23850</name>
</gene>
<feature type="signal peptide" evidence="2">
    <location>
        <begin position="1"/>
        <end position="24"/>
    </location>
</feature>
<feature type="chain" id="PRO_5045928104" description="Tetratricopeptide repeat-containing protein" evidence="2">
    <location>
        <begin position="25"/>
        <end position="118"/>
    </location>
</feature>
<organism evidence="3 4">
    <name type="scientific">Prosthecobacter fluviatilis</name>
    <dbReference type="NCBI Taxonomy" id="445931"/>
    <lineage>
        <taxon>Bacteria</taxon>
        <taxon>Pseudomonadati</taxon>
        <taxon>Verrucomicrobiota</taxon>
        <taxon>Verrucomicrobiia</taxon>
        <taxon>Verrucomicrobiales</taxon>
        <taxon>Verrucomicrobiaceae</taxon>
        <taxon>Prosthecobacter</taxon>
    </lineage>
</organism>
<proteinExistence type="predicted"/>
<keyword evidence="2" id="KW-0732">Signal</keyword>
<sequence length="118" mass="12565">MKFVTRTPLLVTAALLGFAAVSPAADPGESYQRAHALCDAGLKEVQAGHPDVAVGKLRAAQALIQKISQSQPQWQPALVAYRLQKIENLLKELDPSPALSQEVLPAPQTTAVSPETDD</sequence>
<dbReference type="Proteomes" id="UP001596052">
    <property type="component" value="Unassembled WGS sequence"/>
</dbReference>